<dbReference type="AlphaFoldDB" id="A0A1E1LQD3"/>
<keyword evidence="2" id="KW-1133">Transmembrane helix</keyword>
<sequence length="438" mass="49888">MYVCTADCPSGPITPRPPPPPPPPPTARITIGQTASRMRLSFFNTTKKKWIVLGLCWSLWAILVINHILGETNLYTGSPSFFIGFFHLFVLVILWAPISLVLISSLFTASTASSLNALHLSTDHGQMNPGKRLLRAFLKTLLFCAFLFIWLAPFLVFFAGPGLAWKLMMKDSCRGLDTRFTMDQTIGVPTTKFIETSKAFRKHVPEEVHEWYLGQHVKPTSQPSYDAFQYYTRLSGRIHGRNLVVDVDIGSNMWRLMNLSSTDSVNEWMGYHSKKLLHQEIGTISNITVPQETLIANGTFTLPKSSDPQYKEWKTLYIPELEIFVTDMKKFLTEYKYEPFLRVFSQQNFNTSKSAKQQGEKSMPENWTEEPHDREIMRMAAFGAGRGKLTMCVREYEHYMGDEAASYVFGGISQTELVPFAIIAALRQRYTETQKRGT</sequence>
<feature type="transmembrane region" description="Helical" evidence="2">
    <location>
        <begin position="50"/>
        <end position="69"/>
    </location>
</feature>
<reference evidence="4" key="1">
    <citation type="submission" date="2016-03" db="EMBL/GenBank/DDBJ databases">
        <authorList>
            <person name="Ploux O."/>
        </authorList>
    </citation>
    <scope>NUCLEOTIDE SEQUENCE [LARGE SCALE GENOMIC DNA]</scope>
    <source>
        <strain evidence="4">UK7</strain>
    </source>
</reference>
<proteinExistence type="predicted"/>
<dbReference type="EMBL" id="FJUW01000075">
    <property type="protein sequence ID" value="CZT12712.1"/>
    <property type="molecule type" value="Genomic_DNA"/>
</dbReference>
<keyword evidence="2" id="KW-0472">Membrane</keyword>
<comment type="caution">
    <text evidence="3">The sequence shown here is derived from an EMBL/GenBank/DDBJ whole genome shotgun (WGS) entry which is preliminary data.</text>
</comment>
<dbReference type="InParanoid" id="A0A1E1LQD3"/>
<evidence type="ECO:0000256" key="2">
    <source>
        <dbReference type="SAM" id="Phobius"/>
    </source>
</evidence>
<gene>
    <name evidence="3" type="ORF">RCO7_10915</name>
</gene>
<name>A0A1E1LQD3_9HELO</name>
<evidence type="ECO:0000313" key="4">
    <source>
        <dbReference type="Proteomes" id="UP000178129"/>
    </source>
</evidence>
<keyword evidence="2" id="KW-0812">Transmembrane</keyword>
<evidence type="ECO:0000313" key="3">
    <source>
        <dbReference type="EMBL" id="CZT12712.1"/>
    </source>
</evidence>
<evidence type="ECO:0000256" key="1">
    <source>
        <dbReference type="SAM" id="MobiDB-lite"/>
    </source>
</evidence>
<accession>A0A1E1LQD3</accession>
<feature type="transmembrane region" description="Helical" evidence="2">
    <location>
        <begin position="81"/>
        <end position="103"/>
    </location>
</feature>
<organism evidence="3 4">
    <name type="scientific">Rhynchosporium graminicola</name>
    <dbReference type="NCBI Taxonomy" id="2792576"/>
    <lineage>
        <taxon>Eukaryota</taxon>
        <taxon>Fungi</taxon>
        <taxon>Dikarya</taxon>
        <taxon>Ascomycota</taxon>
        <taxon>Pezizomycotina</taxon>
        <taxon>Leotiomycetes</taxon>
        <taxon>Helotiales</taxon>
        <taxon>Ploettnerulaceae</taxon>
        <taxon>Rhynchosporium</taxon>
    </lineage>
</organism>
<protein>
    <submittedName>
        <fullName evidence="3">Uncharacterized protein</fullName>
    </submittedName>
</protein>
<feature type="transmembrane region" description="Helical" evidence="2">
    <location>
        <begin position="141"/>
        <end position="165"/>
    </location>
</feature>
<dbReference type="Proteomes" id="UP000178129">
    <property type="component" value="Unassembled WGS sequence"/>
</dbReference>
<feature type="compositionally biased region" description="Pro residues" evidence="1">
    <location>
        <begin position="12"/>
        <end position="25"/>
    </location>
</feature>
<feature type="region of interest" description="Disordered" evidence="1">
    <location>
        <begin position="1"/>
        <end position="25"/>
    </location>
</feature>
<dbReference type="STRING" id="914237.A0A1E1LQD3"/>
<keyword evidence="4" id="KW-1185">Reference proteome</keyword>